<organism evidence="2">
    <name type="scientific">uncultured Caudovirales phage</name>
    <dbReference type="NCBI Taxonomy" id="2100421"/>
    <lineage>
        <taxon>Viruses</taxon>
        <taxon>Duplodnaviria</taxon>
        <taxon>Heunggongvirae</taxon>
        <taxon>Uroviricota</taxon>
        <taxon>Caudoviricetes</taxon>
        <taxon>Peduoviridae</taxon>
        <taxon>Maltschvirus</taxon>
        <taxon>Maltschvirus maltsch</taxon>
    </lineage>
</organism>
<dbReference type="EMBL" id="LR796637">
    <property type="protein sequence ID" value="CAB4155467.1"/>
    <property type="molecule type" value="Genomic_DNA"/>
</dbReference>
<accession>A0A6J5N9P9</accession>
<evidence type="ECO:0000313" key="2">
    <source>
        <dbReference type="EMBL" id="CAB4155467.1"/>
    </source>
</evidence>
<feature type="region of interest" description="Disordered" evidence="1">
    <location>
        <begin position="13"/>
        <end position="52"/>
    </location>
</feature>
<reference evidence="2" key="1">
    <citation type="submission" date="2020-04" db="EMBL/GenBank/DDBJ databases">
        <authorList>
            <person name="Chiriac C."/>
            <person name="Salcher M."/>
            <person name="Ghai R."/>
            <person name="Kavagutti S V."/>
        </authorList>
    </citation>
    <scope>NUCLEOTIDE SEQUENCE</scope>
</reference>
<proteinExistence type="predicted"/>
<feature type="compositionally biased region" description="Polar residues" evidence="1">
    <location>
        <begin position="24"/>
        <end position="33"/>
    </location>
</feature>
<evidence type="ECO:0000256" key="1">
    <source>
        <dbReference type="SAM" id="MobiDB-lite"/>
    </source>
</evidence>
<sequence>MVNLHAYAVDLNSVQKHGNHDQASHGSWSSNPGNGDDPAAMDMMNDKPYRIPKLTPSQRKIYNRVASPASSAYVERPFGGVEFARTWRLSTEPSVTGYKPDPENNPS</sequence>
<protein>
    <submittedName>
        <fullName evidence="2">Uncharacterized protein</fullName>
    </submittedName>
</protein>
<gene>
    <name evidence="2" type="ORF">UFOVP655_3</name>
</gene>
<name>A0A6J5N9P9_9CAUD</name>